<dbReference type="SUPFAM" id="SSF158682">
    <property type="entry name" value="TerB-like"/>
    <property type="match status" value="1"/>
</dbReference>
<organism evidence="1 2">
    <name type="scientific">Winogradskyella rapida</name>
    <dbReference type="NCBI Taxonomy" id="549701"/>
    <lineage>
        <taxon>Bacteria</taxon>
        <taxon>Pseudomonadati</taxon>
        <taxon>Bacteroidota</taxon>
        <taxon>Flavobacteriia</taxon>
        <taxon>Flavobacteriales</taxon>
        <taxon>Flavobacteriaceae</taxon>
        <taxon>Winogradskyella</taxon>
    </lineage>
</organism>
<dbReference type="RefSeq" id="WP_386114214.1">
    <property type="nucleotide sequence ID" value="NZ_JBHTKM010000017.1"/>
</dbReference>
<name>A0ABW3KP78_9FLAO</name>
<comment type="caution">
    <text evidence="1">The sequence shown here is derived from an EMBL/GenBank/DDBJ whole genome shotgun (WGS) entry which is preliminary data.</text>
</comment>
<dbReference type="Gene3D" id="1.10.3680.10">
    <property type="entry name" value="TerB-like"/>
    <property type="match status" value="1"/>
</dbReference>
<proteinExistence type="predicted"/>
<keyword evidence="2" id="KW-1185">Reference proteome</keyword>
<dbReference type="InterPro" id="IPR029024">
    <property type="entry name" value="TerB-like"/>
</dbReference>
<dbReference type="Pfam" id="PF04391">
    <property type="entry name" value="DUF533"/>
    <property type="match status" value="1"/>
</dbReference>
<dbReference type="CDD" id="cd07177">
    <property type="entry name" value="terB_like"/>
    <property type="match status" value="1"/>
</dbReference>
<protein>
    <submittedName>
        <fullName evidence="1">DUF533 domain-containing protein</fullName>
    </submittedName>
</protein>
<dbReference type="Proteomes" id="UP001597086">
    <property type="component" value="Unassembled WGS sequence"/>
</dbReference>
<dbReference type="InterPro" id="IPR007486">
    <property type="entry name" value="YebE"/>
</dbReference>
<evidence type="ECO:0000313" key="1">
    <source>
        <dbReference type="EMBL" id="MFD1015051.1"/>
    </source>
</evidence>
<evidence type="ECO:0000313" key="2">
    <source>
        <dbReference type="Proteomes" id="UP001597086"/>
    </source>
</evidence>
<accession>A0ABW3KP78</accession>
<sequence>MGLFKILTAAKAIADFATDETTIKATNNIKALGQSVSGKFRDTDGDGDFDMDDFNFLLEFSCMYSSIIGHISTVDSEEIKDDEMDVAIEIINNICFSENGFLNDAVIEFSEIPKKQIRNMVYDKFSKPNSLKKIAKFATNTEKEEEFYSIACTIVMADGIETKNEREFLNVFANELELTKFDVRSIEKQIER</sequence>
<dbReference type="EMBL" id="JBHTKM010000017">
    <property type="protein sequence ID" value="MFD1015051.1"/>
    <property type="molecule type" value="Genomic_DNA"/>
</dbReference>
<reference evidence="2" key="1">
    <citation type="journal article" date="2019" name="Int. J. Syst. Evol. Microbiol.">
        <title>The Global Catalogue of Microorganisms (GCM) 10K type strain sequencing project: providing services to taxonomists for standard genome sequencing and annotation.</title>
        <authorList>
            <consortium name="The Broad Institute Genomics Platform"/>
            <consortium name="The Broad Institute Genome Sequencing Center for Infectious Disease"/>
            <person name="Wu L."/>
            <person name="Ma J."/>
        </authorList>
    </citation>
    <scope>NUCLEOTIDE SEQUENCE [LARGE SCALE GENOMIC DNA]</scope>
    <source>
        <strain evidence="2">CCUG 56098</strain>
    </source>
</reference>
<gene>
    <name evidence="1" type="ORF">ACFQ13_03870</name>
</gene>